<sequence length="169" mass="18364">MCDNKRFVVPPDRSRPFLRAAAGLAPALLLGAISCAFAVPLWSPTGSPAEPDAKGRQPWLLREQTIRFNQQALEALRDLTRPVEPALEITLMDGTSRTLAIRSRTAGPLDSTVVTATLPDVPDSELTLVIKGQAVAGTLHIGRRLFKIQYAGDHRHRLAEVDADTLPPD</sequence>
<dbReference type="AlphaFoldDB" id="A0A0K2GHS0"/>
<reference evidence="1 2" key="1">
    <citation type="journal article" date="2015" name="Proc. Natl. Acad. Sci. U.S.A.">
        <title>Expanded metabolic versatility of ubiquitous nitrite-oxidizing bacteria from the genus Nitrospira.</title>
        <authorList>
            <person name="Koch H."/>
            <person name="Lucker S."/>
            <person name="Albertsen M."/>
            <person name="Kitzinger K."/>
            <person name="Herbold C."/>
            <person name="Spieck E."/>
            <person name="Nielsen P.H."/>
            <person name="Wagner M."/>
            <person name="Daims H."/>
        </authorList>
    </citation>
    <scope>NUCLEOTIDE SEQUENCE [LARGE SCALE GENOMIC DNA]</scope>
    <source>
        <strain evidence="1 2">NSP M-1</strain>
    </source>
</reference>
<name>A0A0K2GHS0_NITMO</name>
<evidence type="ECO:0000313" key="1">
    <source>
        <dbReference type="EMBL" id="ALA60495.1"/>
    </source>
</evidence>
<keyword evidence="2" id="KW-1185">Reference proteome</keyword>
<dbReference type="KEGG" id="nmv:NITMOv2_4113"/>
<dbReference type="Proteomes" id="UP000069205">
    <property type="component" value="Chromosome"/>
</dbReference>
<protein>
    <recommendedName>
        <fullName evidence="3">Lipoprotein</fullName>
    </recommendedName>
</protein>
<gene>
    <name evidence="1" type="ORF">NITMOv2_4113</name>
</gene>
<dbReference type="EMBL" id="CP011801">
    <property type="protein sequence ID" value="ALA60495.1"/>
    <property type="molecule type" value="Genomic_DNA"/>
</dbReference>
<evidence type="ECO:0008006" key="3">
    <source>
        <dbReference type="Google" id="ProtNLM"/>
    </source>
</evidence>
<evidence type="ECO:0000313" key="2">
    <source>
        <dbReference type="Proteomes" id="UP000069205"/>
    </source>
</evidence>
<dbReference type="STRING" id="42253.NITMOv2_4113"/>
<dbReference type="PATRIC" id="fig|42253.5.peg.4060"/>
<proteinExistence type="predicted"/>
<organism evidence="1 2">
    <name type="scientific">Nitrospira moscoviensis</name>
    <dbReference type="NCBI Taxonomy" id="42253"/>
    <lineage>
        <taxon>Bacteria</taxon>
        <taxon>Pseudomonadati</taxon>
        <taxon>Nitrospirota</taxon>
        <taxon>Nitrospiria</taxon>
        <taxon>Nitrospirales</taxon>
        <taxon>Nitrospiraceae</taxon>
        <taxon>Nitrospira</taxon>
    </lineage>
</organism>
<dbReference type="PROSITE" id="PS51257">
    <property type="entry name" value="PROKAR_LIPOPROTEIN"/>
    <property type="match status" value="1"/>
</dbReference>
<accession>A0A0K2GHS0</accession>